<dbReference type="Gene3D" id="2.60.120.10">
    <property type="entry name" value="Jelly Rolls"/>
    <property type="match status" value="1"/>
</dbReference>
<evidence type="ECO:0000259" key="1">
    <source>
        <dbReference type="PROSITE" id="PS50042"/>
    </source>
</evidence>
<dbReference type="CDD" id="cd00038">
    <property type="entry name" value="CAP_ED"/>
    <property type="match status" value="1"/>
</dbReference>
<protein>
    <recommendedName>
        <fullName evidence="1">Cyclic nucleotide-binding domain-containing protein</fullName>
    </recommendedName>
</protein>
<name>A0A401TCM4_CHIPU</name>
<dbReference type="InterPro" id="IPR018490">
    <property type="entry name" value="cNMP-bd_dom_sf"/>
</dbReference>
<accession>A0A401TCM4</accession>
<dbReference type="PANTHER" id="PTHR23011">
    <property type="entry name" value="CYCLIC NUCLEOTIDE-BINDING DOMAIN CONTAINING PROTEIN"/>
    <property type="match status" value="1"/>
</dbReference>
<comment type="caution">
    <text evidence="2">The sequence shown here is derived from an EMBL/GenBank/DDBJ whole genome shotgun (WGS) entry which is preliminary data.</text>
</comment>
<dbReference type="OrthoDB" id="21144at2759"/>
<dbReference type="STRING" id="137246.A0A401TCM4"/>
<keyword evidence="3" id="KW-1185">Reference proteome</keyword>
<dbReference type="PANTHER" id="PTHR23011:SF28">
    <property type="entry name" value="CYCLIC NUCLEOTIDE-BINDING DOMAIN CONTAINING PROTEIN"/>
    <property type="match status" value="1"/>
</dbReference>
<proteinExistence type="predicted"/>
<dbReference type="SUPFAM" id="SSF51206">
    <property type="entry name" value="cAMP-binding domain-like"/>
    <property type="match status" value="1"/>
</dbReference>
<dbReference type="InterPro" id="IPR000595">
    <property type="entry name" value="cNMP-bd_dom"/>
</dbReference>
<dbReference type="PROSITE" id="PS50042">
    <property type="entry name" value="CNMP_BINDING_3"/>
    <property type="match status" value="1"/>
</dbReference>
<dbReference type="AlphaFoldDB" id="A0A401TCM4"/>
<feature type="domain" description="Cyclic nucleotide-binding" evidence="1">
    <location>
        <begin position="18"/>
        <end position="77"/>
    </location>
</feature>
<dbReference type="EMBL" id="BEZZ01035994">
    <property type="protein sequence ID" value="GCC40403.1"/>
    <property type="molecule type" value="Genomic_DNA"/>
</dbReference>
<gene>
    <name evidence="2" type="ORF">chiPu_0024263</name>
</gene>
<dbReference type="Pfam" id="PF00027">
    <property type="entry name" value="cNMP_binding"/>
    <property type="match status" value="1"/>
</dbReference>
<evidence type="ECO:0000313" key="3">
    <source>
        <dbReference type="Proteomes" id="UP000287033"/>
    </source>
</evidence>
<organism evidence="2 3">
    <name type="scientific">Chiloscyllium punctatum</name>
    <name type="common">Brownbanded bambooshark</name>
    <name type="synonym">Hemiscyllium punctatum</name>
    <dbReference type="NCBI Taxonomy" id="137246"/>
    <lineage>
        <taxon>Eukaryota</taxon>
        <taxon>Metazoa</taxon>
        <taxon>Chordata</taxon>
        <taxon>Craniata</taxon>
        <taxon>Vertebrata</taxon>
        <taxon>Chondrichthyes</taxon>
        <taxon>Elasmobranchii</taxon>
        <taxon>Galeomorphii</taxon>
        <taxon>Galeoidea</taxon>
        <taxon>Orectolobiformes</taxon>
        <taxon>Hemiscylliidae</taxon>
        <taxon>Chiloscyllium</taxon>
    </lineage>
</organism>
<dbReference type="InterPro" id="IPR014710">
    <property type="entry name" value="RmlC-like_jellyroll"/>
</dbReference>
<sequence length="107" mass="11915">MERLGVGWCGLGGQWEGGEVTLTWDWSPQGVVSTLQEGDDFGELALVNDAPRAATIVLREDHCLFLRVDKEDFKRILKDVEANTVHLKEHGQDVLVLEKFQPTISPG</sequence>
<dbReference type="Proteomes" id="UP000287033">
    <property type="component" value="Unassembled WGS sequence"/>
</dbReference>
<reference evidence="2 3" key="1">
    <citation type="journal article" date="2018" name="Nat. Ecol. Evol.">
        <title>Shark genomes provide insights into elasmobranch evolution and the origin of vertebrates.</title>
        <authorList>
            <person name="Hara Y"/>
            <person name="Yamaguchi K"/>
            <person name="Onimaru K"/>
            <person name="Kadota M"/>
            <person name="Koyanagi M"/>
            <person name="Keeley SD"/>
            <person name="Tatsumi K"/>
            <person name="Tanaka K"/>
            <person name="Motone F"/>
            <person name="Kageyama Y"/>
            <person name="Nozu R"/>
            <person name="Adachi N"/>
            <person name="Nishimura O"/>
            <person name="Nakagawa R"/>
            <person name="Tanegashima C"/>
            <person name="Kiyatake I"/>
            <person name="Matsumoto R"/>
            <person name="Murakumo K"/>
            <person name="Nishida K"/>
            <person name="Terakita A"/>
            <person name="Kuratani S"/>
            <person name="Sato K"/>
            <person name="Hyodo S Kuraku.S."/>
        </authorList>
    </citation>
    <scope>NUCLEOTIDE SEQUENCE [LARGE SCALE GENOMIC DNA]</scope>
</reference>
<evidence type="ECO:0000313" key="2">
    <source>
        <dbReference type="EMBL" id="GCC40403.1"/>
    </source>
</evidence>